<dbReference type="OrthoDB" id="6154114at2759"/>
<keyword evidence="3" id="KW-1185">Reference proteome</keyword>
<dbReference type="InterPro" id="IPR031139">
    <property type="entry name" value="RPGRIP1_fam"/>
</dbReference>
<dbReference type="GO" id="GO:0035869">
    <property type="term" value="C:ciliary transition zone"/>
    <property type="evidence" value="ECO:0007669"/>
    <property type="project" value="TreeGrafter"/>
</dbReference>
<organism evidence="2 3">
    <name type="scientific">Mytilus edulis</name>
    <name type="common">Blue mussel</name>
    <dbReference type="NCBI Taxonomy" id="6550"/>
    <lineage>
        <taxon>Eukaryota</taxon>
        <taxon>Metazoa</taxon>
        <taxon>Spiralia</taxon>
        <taxon>Lophotrochozoa</taxon>
        <taxon>Mollusca</taxon>
        <taxon>Bivalvia</taxon>
        <taxon>Autobranchia</taxon>
        <taxon>Pteriomorphia</taxon>
        <taxon>Mytilida</taxon>
        <taxon>Mytiloidea</taxon>
        <taxon>Mytilidae</taxon>
        <taxon>Mytilinae</taxon>
        <taxon>Mytilus</taxon>
    </lineage>
</organism>
<reference evidence="2" key="1">
    <citation type="submission" date="2021-03" db="EMBL/GenBank/DDBJ databases">
        <authorList>
            <person name="Bekaert M."/>
        </authorList>
    </citation>
    <scope>NUCLEOTIDE SEQUENCE</scope>
</reference>
<dbReference type="PANTHER" id="PTHR14240">
    <property type="entry name" value="RETINITIS PIGMENTOSA GTPASE REGULATOR-INTERACTING PROTEIN"/>
    <property type="match status" value="1"/>
</dbReference>
<dbReference type="Proteomes" id="UP000683360">
    <property type="component" value="Unassembled WGS sequence"/>
</dbReference>
<gene>
    <name evidence="2" type="ORF">MEDL_4654</name>
</gene>
<comment type="caution">
    <text evidence="2">The sequence shown here is derived from an EMBL/GenBank/DDBJ whole genome shotgun (WGS) entry which is preliminary data.</text>
</comment>
<dbReference type="GO" id="GO:1905515">
    <property type="term" value="P:non-motile cilium assembly"/>
    <property type="evidence" value="ECO:0007669"/>
    <property type="project" value="TreeGrafter"/>
</dbReference>
<sequence length="179" mass="20804">MRESAIDFSEIEEALVLVKQKKQKAIPDPDFLQKVDVEVSKDEHKQLLEIQAEYAETVHELEKTRNLLVIQHKINKDYQHEVEISSTKIDEIKKEYETKLDEYARLLDIRAARIKKLESQMRDVAYGTKQFKITAPTDENMDIEALGEASEDESQKKELKLRRRGLHTNALIALSRQNG</sequence>
<keyword evidence="1" id="KW-0175">Coiled coil</keyword>
<proteinExistence type="predicted"/>
<evidence type="ECO:0000313" key="3">
    <source>
        <dbReference type="Proteomes" id="UP000683360"/>
    </source>
</evidence>
<protein>
    <submittedName>
        <fullName evidence="2">RPGRIP1L</fullName>
    </submittedName>
</protein>
<feature type="coiled-coil region" evidence="1">
    <location>
        <begin position="75"/>
        <end position="109"/>
    </location>
</feature>
<evidence type="ECO:0000313" key="2">
    <source>
        <dbReference type="EMBL" id="CAG2189302.1"/>
    </source>
</evidence>
<dbReference type="AlphaFoldDB" id="A0A8S3Q538"/>
<accession>A0A8S3Q538</accession>
<dbReference type="EMBL" id="CAJPWZ010000288">
    <property type="protein sequence ID" value="CAG2189302.1"/>
    <property type="molecule type" value="Genomic_DNA"/>
</dbReference>
<dbReference type="PANTHER" id="PTHR14240:SF1">
    <property type="entry name" value="PROTEIN FANTOM-RELATED"/>
    <property type="match status" value="1"/>
</dbReference>
<evidence type="ECO:0000256" key="1">
    <source>
        <dbReference type="SAM" id="Coils"/>
    </source>
</evidence>
<name>A0A8S3Q538_MYTED</name>